<dbReference type="KEGG" id="plan:A1s21148_01790"/>
<name>A0AAD0E3P2_9ACTN</name>
<dbReference type="EMBL" id="CP016769">
    <property type="protein sequence ID" value="ASY10293.1"/>
    <property type="molecule type" value="Genomic_DNA"/>
</dbReference>
<proteinExistence type="predicted"/>
<evidence type="ECO:0000313" key="3">
    <source>
        <dbReference type="Proteomes" id="UP000217144"/>
    </source>
</evidence>
<feature type="chain" id="PRO_5041960108" description="DUF4352 domain-containing protein" evidence="1">
    <location>
        <begin position="25"/>
        <end position="178"/>
    </location>
</feature>
<reference evidence="2 3" key="1">
    <citation type="submission" date="2016-07" db="EMBL/GenBank/DDBJ databases">
        <title>High microdiversification within the ubiquitous acI lineage of Actinobacteria.</title>
        <authorList>
            <person name="Neuenschwander S.M."/>
            <person name="Salcher M."/>
            <person name="Ghai R."/>
            <person name="Pernthaler J."/>
        </authorList>
    </citation>
    <scope>NUCLEOTIDE SEQUENCE [LARGE SCALE GENOMIC DNA]</scope>
    <source>
        <strain evidence="2">MMS-21-148</strain>
    </source>
</reference>
<dbReference type="RefSeq" id="WP_095670781.1">
    <property type="nucleotide sequence ID" value="NZ_CP016769.1"/>
</dbReference>
<feature type="signal peptide" evidence="1">
    <location>
        <begin position="1"/>
        <end position="24"/>
    </location>
</feature>
<evidence type="ECO:0000256" key="1">
    <source>
        <dbReference type="SAM" id="SignalP"/>
    </source>
</evidence>
<gene>
    <name evidence="2" type="ORF">A1s21148_01790</name>
</gene>
<sequence>MFNAKSTNFATASAAIVLALTLSACGGSDEAAQVDDQTLVTEVEEAPQATGGFDAPVVTPDKVSYTLSSPSSFTPGKFASGMLPGQTNERFNVTVENGSAADLDLATLIVKGSTTTGECVDIFDGDNQMEGAPTTPLAAGATAKFSWGLSCPGKGGEEISVTLSNGLTNVIEVTGKLA</sequence>
<organism evidence="2 3">
    <name type="scientific">Candidatus Planktophila lacus</name>
    <dbReference type="NCBI Taxonomy" id="1884913"/>
    <lineage>
        <taxon>Bacteria</taxon>
        <taxon>Bacillati</taxon>
        <taxon>Actinomycetota</taxon>
        <taxon>Actinomycetes</taxon>
        <taxon>Candidatus Nanopelagicales</taxon>
        <taxon>Candidatus Nanopelagicaceae</taxon>
        <taxon>Candidatus Planktophila</taxon>
    </lineage>
</organism>
<keyword evidence="3" id="KW-1185">Reference proteome</keyword>
<evidence type="ECO:0008006" key="4">
    <source>
        <dbReference type="Google" id="ProtNLM"/>
    </source>
</evidence>
<protein>
    <recommendedName>
        <fullName evidence="4">DUF4352 domain-containing protein</fullName>
    </recommendedName>
</protein>
<dbReference type="AlphaFoldDB" id="A0AAD0E3P2"/>
<evidence type="ECO:0000313" key="2">
    <source>
        <dbReference type="EMBL" id="ASY10293.1"/>
    </source>
</evidence>
<keyword evidence="1" id="KW-0732">Signal</keyword>
<dbReference type="Proteomes" id="UP000217144">
    <property type="component" value="Chromosome"/>
</dbReference>
<accession>A0AAD0E3P2</accession>
<dbReference type="PROSITE" id="PS51257">
    <property type="entry name" value="PROKAR_LIPOPROTEIN"/>
    <property type="match status" value="1"/>
</dbReference>